<evidence type="ECO:0008006" key="5">
    <source>
        <dbReference type="Google" id="ProtNLM"/>
    </source>
</evidence>
<keyword evidence="4" id="KW-1185">Reference proteome</keyword>
<reference evidence="2 4" key="1">
    <citation type="journal article" date="2011" name="Nature">
        <title>The Medicago genome provides insight into the evolution of rhizobial symbioses.</title>
        <authorList>
            <person name="Young N.D."/>
            <person name="Debelle F."/>
            <person name="Oldroyd G.E."/>
            <person name="Geurts R."/>
            <person name="Cannon S.B."/>
            <person name="Udvardi M.K."/>
            <person name="Benedito V.A."/>
            <person name="Mayer K.F."/>
            <person name="Gouzy J."/>
            <person name="Schoof H."/>
            <person name="Van de Peer Y."/>
            <person name="Proost S."/>
            <person name="Cook D.R."/>
            <person name="Meyers B.C."/>
            <person name="Spannagl M."/>
            <person name="Cheung F."/>
            <person name="De Mita S."/>
            <person name="Krishnakumar V."/>
            <person name="Gundlach H."/>
            <person name="Zhou S."/>
            <person name="Mudge J."/>
            <person name="Bharti A.K."/>
            <person name="Murray J.D."/>
            <person name="Naoumkina M.A."/>
            <person name="Rosen B."/>
            <person name="Silverstein K.A."/>
            <person name="Tang H."/>
            <person name="Rombauts S."/>
            <person name="Zhao P.X."/>
            <person name="Zhou P."/>
            <person name="Barbe V."/>
            <person name="Bardou P."/>
            <person name="Bechner M."/>
            <person name="Bellec A."/>
            <person name="Berger A."/>
            <person name="Berges H."/>
            <person name="Bidwell S."/>
            <person name="Bisseling T."/>
            <person name="Choisne N."/>
            <person name="Couloux A."/>
            <person name="Denny R."/>
            <person name="Deshpande S."/>
            <person name="Dai X."/>
            <person name="Doyle J.J."/>
            <person name="Dudez A.M."/>
            <person name="Farmer A.D."/>
            <person name="Fouteau S."/>
            <person name="Franken C."/>
            <person name="Gibelin C."/>
            <person name="Gish J."/>
            <person name="Goldstein S."/>
            <person name="Gonzalez A.J."/>
            <person name="Green P.J."/>
            <person name="Hallab A."/>
            <person name="Hartog M."/>
            <person name="Hua A."/>
            <person name="Humphray S.J."/>
            <person name="Jeong D.H."/>
            <person name="Jing Y."/>
            <person name="Jocker A."/>
            <person name="Kenton S.M."/>
            <person name="Kim D.J."/>
            <person name="Klee K."/>
            <person name="Lai H."/>
            <person name="Lang C."/>
            <person name="Lin S."/>
            <person name="Macmil S.L."/>
            <person name="Magdelenat G."/>
            <person name="Matthews L."/>
            <person name="McCorrison J."/>
            <person name="Monaghan E.L."/>
            <person name="Mun J.H."/>
            <person name="Najar F.Z."/>
            <person name="Nicholson C."/>
            <person name="Noirot C."/>
            <person name="O'Bleness M."/>
            <person name="Paule C.R."/>
            <person name="Poulain J."/>
            <person name="Prion F."/>
            <person name="Qin B."/>
            <person name="Qu C."/>
            <person name="Retzel E.F."/>
            <person name="Riddle C."/>
            <person name="Sallet E."/>
            <person name="Samain S."/>
            <person name="Samson N."/>
            <person name="Sanders I."/>
            <person name="Saurat O."/>
            <person name="Scarpelli C."/>
            <person name="Schiex T."/>
            <person name="Segurens B."/>
            <person name="Severin A.J."/>
            <person name="Sherrier D.J."/>
            <person name="Shi R."/>
            <person name="Sims S."/>
            <person name="Singer S.R."/>
            <person name="Sinharoy S."/>
            <person name="Sterck L."/>
            <person name="Viollet A."/>
            <person name="Wang B.B."/>
            <person name="Wang K."/>
            <person name="Wang M."/>
            <person name="Wang X."/>
            <person name="Warfsmann J."/>
            <person name="Weissenbach J."/>
            <person name="White D.D."/>
            <person name="White J.D."/>
            <person name="Wiley G.B."/>
            <person name="Wincker P."/>
            <person name="Xing Y."/>
            <person name="Yang L."/>
            <person name="Yao Z."/>
            <person name="Ying F."/>
            <person name="Zhai J."/>
            <person name="Zhou L."/>
            <person name="Zuber A."/>
            <person name="Denarie J."/>
            <person name="Dixon R.A."/>
            <person name="May G.D."/>
            <person name="Schwartz D.C."/>
            <person name="Rogers J."/>
            <person name="Quetier F."/>
            <person name="Town C.D."/>
            <person name="Roe B.A."/>
        </authorList>
    </citation>
    <scope>NUCLEOTIDE SEQUENCE [LARGE SCALE GENOMIC DNA]</scope>
    <source>
        <strain evidence="2">A17</strain>
        <strain evidence="3 4">cv. Jemalong A17</strain>
    </source>
</reference>
<dbReference type="EnsemblPlants" id="KEH38096">
    <property type="protein sequence ID" value="KEH38096"/>
    <property type="gene ID" value="MTR_2g461230"/>
</dbReference>
<name>A0A072V8Y8_MEDTR</name>
<evidence type="ECO:0000313" key="3">
    <source>
        <dbReference type="EnsemblPlants" id="KEH38096"/>
    </source>
</evidence>
<evidence type="ECO:0000313" key="2">
    <source>
        <dbReference type="EMBL" id="KEH38096.1"/>
    </source>
</evidence>
<dbReference type="EMBL" id="CM001218">
    <property type="protein sequence ID" value="KEH38096.1"/>
    <property type="molecule type" value="Genomic_DNA"/>
</dbReference>
<dbReference type="Proteomes" id="UP000002051">
    <property type="component" value="Chromosome 2"/>
</dbReference>
<accession>A0A072V8Y8</accession>
<proteinExistence type="predicted"/>
<feature type="compositionally biased region" description="Basic and acidic residues" evidence="1">
    <location>
        <begin position="85"/>
        <end position="95"/>
    </location>
</feature>
<feature type="region of interest" description="Disordered" evidence="1">
    <location>
        <begin position="73"/>
        <end position="95"/>
    </location>
</feature>
<evidence type="ECO:0000256" key="1">
    <source>
        <dbReference type="SAM" id="MobiDB-lite"/>
    </source>
</evidence>
<organism evidence="2 4">
    <name type="scientific">Medicago truncatula</name>
    <name type="common">Barrel medic</name>
    <name type="synonym">Medicago tribuloides</name>
    <dbReference type="NCBI Taxonomy" id="3880"/>
    <lineage>
        <taxon>Eukaryota</taxon>
        <taxon>Viridiplantae</taxon>
        <taxon>Streptophyta</taxon>
        <taxon>Embryophyta</taxon>
        <taxon>Tracheophyta</taxon>
        <taxon>Spermatophyta</taxon>
        <taxon>Magnoliopsida</taxon>
        <taxon>eudicotyledons</taxon>
        <taxon>Gunneridae</taxon>
        <taxon>Pentapetalae</taxon>
        <taxon>rosids</taxon>
        <taxon>fabids</taxon>
        <taxon>Fabales</taxon>
        <taxon>Fabaceae</taxon>
        <taxon>Papilionoideae</taxon>
        <taxon>50 kb inversion clade</taxon>
        <taxon>NPAAA clade</taxon>
        <taxon>Hologalegina</taxon>
        <taxon>IRL clade</taxon>
        <taxon>Trifolieae</taxon>
        <taxon>Medicago</taxon>
    </lineage>
</organism>
<reference evidence="3" key="3">
    <citation type="submission" date="2015-04" db="UniProtKB">
        <authorList>
            <consortium name="EnsemblPlants"/>
        </authorList>
    </citation>
    <scope>IDENTIFICATION</scope>
    <source>
        <strain evidence="3">cv. Jemalong A17</strain>
    </source>
</reference>
<evidence type="ECO:0000313" key="4">
    <source>
        <dbReference type="Proteomes" id="UP000002051"/>
    </source>
</evidence>
<dbReference type="HOGENOM" id="CLU_2375979_0_0_1"/>
<dbReference type="AlphaFoldDB" id="A0A072V8Y8"/>
<protein>
    <recommendedName>
        <fullName evidence="5">DUF4219 domain-containing protein</fullName>
    </recommendedName>
</protein>
<gene>
    <name evidence="2" type="ordered locus">MTR_2g461230</name>
</gene>
<sequence>MNGNNSFNTHLPILEGGNWERWSVVMKNLFGAQDLLDIVRKGYEDLEGNATETQKELRIRNIHKWSQLHKHIKREGSCPGTPCRSKREDSCPGTL</sequence>
<reference evidence="2 4" key="2">
    <citation type="journal article" date="2014" name="BMC Genomics">
        <title>An improved genome release (version Mt4.0) for the model legume Medicago truncatula.</title>
        <authorList>
            <person name="Tang H."/>
            <person name="Krishnakumar V."/>
            <person name="Bidwell S."/>
            <person name="Rosen B."/>
            <person name="Chan A."/>
            <person name="Zhou S."/>
            <person name="Gentzbittel L."/>
            <person name="Childs K.L."/>
            <person name="Yandell M."/>
            <person name="Gundlach H."/>
            <person name="Mayer K.F."/>
            <person name="Schwartz D.C."/>
            <person name="Town C.D."/>
        </authorList>
    </citation>
    <scope>GENOME REANNOTATION</scope>
    <source>
        <strain evidence="2">A17</strain>
        <strain evidence="3 4">cv. Jemalong A17</strain>
    </source>
</reference>